<gene>
    <name evidence="1" type="ORF">BV22DRAFT_1096305</name>
</gene>
<comment type="caution">
    <text evidence="1">The sequence shown here is derived from an EMBL/GenBank/DDBJ whole genome shotgun (WGS) entry which is preliminary data.</text>
</comment>
<evidence type="ECO:0000313" key="2">
    <source>
        <dbReference type="Proteomes" id="UP000790709"/>
    </source>
</evidence>
<proteinExistence type="predicted"/>
<sequence>MSLISDPGYLVHSLRLSYLRNVDDPFGARIITLNPSYTSNPYILAASLADVQRWPELEYPSSPQISDDEGESSGKGLSSSGFPGATSLKHHQTIMGSRSGALGLRVAGRRASTSKRASQIASRMEKRNGDLEIIPNPGNSRMGQPNDVDTRAKAAEHESVPSASTQNTTHRREESAPLEPPPKEVQFIPKFKGAAEMEARRKLRLQARRGPSASIPKQPAVIAGNLNPELSSSDEEEGILEEDNDDDFDMVAPVEENMDEADEFDPEFAATRTPGINSDSASDIASLLSGTASVMSTSNPSALGSSPYAVQHIRTRSRLSPVSEVRAAGATKQGPSRPAESYFEMVTPPLKVGQKVDPAPRRTDVRPRASTLSQSVTAPQPEMTFARRPVGPVRPQVSALTAVLASSGSSSNPFSENYGAISGRGESAAMDIRVFFPHARQPIGEAMALNVRKDATVEEVIGFALWMYWEEGWLPKLNENVAEDDPKLTAVGWIMRMAEDDGEVDEDFPPPDRTGKISKFNLGAFAILAASLTQIQQNQQLESKIQRHPSRIMAGPKKPDLTGASSLVPPSVSGPGTSAVFGSMPLLSSSLGPSSSHGPQIFLRIRVADTADAVHISTTIPVSAGMYMQEALELVCRRRKLANPKDYALILNDLNILIPLDRTVASLQGKRELTLVKKTMLPQMGIDPESRSARTTDPNASIFKRNSDVPEMQMGVAADYTAAYKKYTIYRKMPMLARQERTLAVDGVYIHIMPSANKAKAVFDSGKTVSFHIKSVVACQQSSKSSTIFKLVVQRDSRNKRYDFEADTPKLAGEICQTVKTLKNALERSGTVNRSSRRSRHVV</sequence>
<organism evidence="1 2">
    <name type="scientific">Leucogyrophana mollusca</name>
    <dbReference type="NCBI Taxonomy" id="85980"/>
    <lineage>
        <taxon>Eukaryota</taxon>
        <taxon>Fungi</taxon>
        <taxon>Dikarya</taxon>
        <taxon>Basidiomycota</taxon>
        <taxon>Agaricomycotina</taxon>
        <taxon>Agaricomycetes</taxon>
        <taxon>Agaricomycetidae</taxon>
        <taxon>Boletales</taxon>
        <taxon>Boletales incertae sedis</taxon>
        <taxon>Leucogyrophana</taxon>
    </lineage>
</organism>
<dbReference type="EMBL" id="MU266521">
    <property type="protein sequence ID" value="KAH7921554.1"/>
    <property type="molecule type" value="Genomic_DNA"/>
</dbReference>
<reference evidence="1" key="1">
    <citation type="journal article" date="2021" name="New Phytol.">
        <title>Evolutionary innovations through gain and loss of genes in the ectomycorrhizal Boletales.</title>
        <authorList>
            <person name="Wu G."/>
            <person name="Miyauchi S."/>
            <person name="Morin E."/>
            <person name="Kuo A."/>
            <person name="Drula E."/>
            <person name="Varga T."/>
            <person name="Kohler A."/>
            <person name="Feng B."/>
            <person name="Cao Y."/>
            <person name="Lipzen A."/>
            <person name="Daum C."/>
            <person name="Hundley H."/>
            <person name="Pangilinan J."/>
            <person name="Johnson J."/>
            <person name="Barry K."/>
            <person name="LaButti K."/>
            <person name="Ng V."/>
            <person name="Ahrendt S."/>
            <person name="Min B."/>
            <person name="Choi I.G."/>
            <person name="Park H."/>
            <person name="Plett J.M."/>
            <person name="Magnuson J."/>
            <person name="Spatafora J.W."/>
            <person name="Nagy L.G."/>
            <person name="Henrissat B."/>
            <person name="Grigoriev I.V."/>
            <person name="Yang Z.L."/>
            <person name="Xu J."/>
            <person name="Martin F.M."/>
        </authorList>
    </citation>
    <scope>NUCLEOTIDE SEQUENCE</scope>
    <source>
        <strain evidence="1">KUC20120723A-06</strain>
    </source>
</reference>
<accession>A0ACB8B7L1</accession>
<protein>
    <submittedName>
        <fullName evidence="1">SIN1-domain-containing protein</fullName>
    </submittedName>
</protein>
<keyword evidence="2" id="KW-1185">Reference proteome</keyword>
<name>A0ACB8B7L1_9AGAM</name>
<evidence type="ECO:0000313" key="1">
    <source>
        <dbReference type="EMBL" id="KAH7921554.1"/>
    </source>
</evidence>
<dbReference type="Proteomes" id="UP000790709">
    <property type="component" value="Unassembled WGS sequence"/>
</dbReference>